<evidence type="ECO:0000313" key="2">
    <source>
        <dbReference type="EMBL" id="KAF7633210.1"/>
    </source>
</evidence>
<evidence type="ECO:0000313" key="3">
    <source>
        <dbReference type="Proteomes" id="UP000605970"/>
    </source>
</evidence>
<organism evidence="2 3">
    <name type="scientific">Meloidogyne graminicola</name>
    <dbReference type="NCBI Taxonomy" id="189291"/>
    <lineage>
        <taxon>Eukaryota</taxon>
        <taxon>Metazoa</taxon>
        <taxon>Ecdysozoa</taxon>
        <taxon>Nematoda</taxon>
        <taxon>Chromadorea</taxon>
        <taxon>Rhabditida</taxon>
        <taxon>Tylenchina</taxon>
        <taxon>Tylenchomorpha</taxon>
        <taxon>Tylenchoidea</taxon>
        <taxon>Meloidogynidae</taxon>
        <taxon>Meloidogyninae</taxon>
        <taxon>Meloidogyne</taxon>
    </lineage>
</organism>
<keyword evidence="3" id="KW-1185">Reference proteome</keyword>
<dbReference type="EMBL" id="JABEBT010000082">
    <property type="protein sequence ID" value="KAF7633210.1"/>
    <property type="molecule type" value="Genomic_DNA"/>
</dbReference>
<comment type="caution">
    <text evidence="2">The sequence shown here is derived from an EMBL/GenBank/DDBJ whole genome shotgun (WGS) entry which is preliminary data.</text>
</comment>
<name>A0A8S9ZIW2_9BILA</name>
<accession>A0A8S9ZIW2</accession>
<gene>
    <name evidence="2" type="ORF">Mgra_00007401</name>
</gene>
<dbReference type="Proteomes" id="UP000605970">
    <property type="component" value="Unassembled WGS sequence"/>
</dbReference>
<dbReference type="AlphaFoldDB" id="A0A8S9ZIW2"/>
<protein>
    <submittedName>
        <fullName evidence="2">Uncharacterized protein</fullName>
    </submittedName>
</protein>
<reference evidence="2" key="1">
    <citation type="journal article" date="2020" name="Ecol. Evol.">
        <title>Genome structure and content of the rice root-knot nematode (Meloidogyne graminicola).</title>
        <authorList>
            <person name="Phan N.T."/>
            <person name="Danchin E.G.J."/>
            <person name="Klopp C."/>
            <person name="Perfus-Barbeoch L."/>
            <person name="Kozlowski D.K."/>
            <person name="Koutsovoulos G.D."/>
            <person name="Lopez-Roques C."/>
            <person name="Bouchez O."/>
            <person name="Zahm M."/>
            <person name="Besnard G."/>
            <person name="Bellafiore S."/>
        </authorList>
    </citation>
    <scope>NUCLEOTIDE SEQUENCE</scope>
    <source>
        <strain evidence="2">VN-18</strain>
    </source>
</reference>
<feature type="region of interest" description="Disordered" evidence="1">
    <location>
        <begin position="33"/>
        <end position="88"/>
    </location>
</feature>
<feature type="compositionally biased region" description="Polar residues" evidence="1">
    <location>
        <begin position="40"/>
        <end position="63"/>
    </location>
</feature>
<evidence type="ECO:0000256" key="1">
    <source>
        <dbReference type="SAM" id="MobiDB-lite"/>
    </source>
</evidence>
<dbReference type="OrthoDB" id="5831108at2759"/>
<proteinExistence type="predicted"/>
<sequence>MQKNEAETNLTSGSPIKDKQYINAIQSIQKKNKRKHEEFQCNSSNNYEIVQETPPQSLSSEPQLKNEIVNPTGHEPQQKKKKKKKKALEDSITDDVQFAGASVSNKSLVPSTSELNQIKQPNIHKLLDTDEEELDLDERQERAGSITSNIIPAVSVMPKEMYCFCKYILDLEEQKSLNLTGKKGNVKFNALLRDITLDSSFDLAQLQACFVQFYRWSTLLTEVPLTEALKKVMEFVQSEHILQRFPEFPKTKSLWSIYLTKCGVDSSKIFVKNNNLRENFKNKQDKAVIEAEEEFKQSKRDLISSCKEFLDKYKDSLFQTQIVSIQKKLGRLEREISLENQTKGKTERKQKKSKPTAFDLFKKTKEGKYSDLSEEDRERKLIRQYGKLDPAQKNIYESIAESL</sequence>